<dbReference type="Proteomes" id="UP000186914">
    <property type="component" value="Unassembled WGS sequence"/>
</dbReference>
<keyword evidence="3" id="KW-1185">Reference proteome</keyword>
<keyword evidence="1" id="KW-0472">Membrane</keyword>
<evidence type="ECO:0000313" key="3">
    <source>
        <dbReference type="Proteomes" id="UP000186914"/>
    </source>
</evidence>
<keyword evidence="1" id="KW-1133">Transmembrane helix</keyword>
<dbReference type="AlphaFoldDB" id="A0A1N6VK20"/>
<organism evidence="2 3">
    <name type="scientific">Haladaptatus litoreus</name>
    <dbReference type="NCBI Taxonomy" id="553468"/>
    <lineage>
        <taxon>Archaea</taxon>
        <taxon>Methanobacteriati</taxon>
        <taxon>Methanobacteriota</taxon>
        <taxon>Stenosarchaea group</taxon>
        <taxon>Halobacteria</taxon>
        <taxon>Halobacteriales</taxon>
        <taxon>Haladaptataceae</taxon>
        <taxon>Haladaptatus</taxon>
    </lineage>
</organism>
<dbReference type="EMBL" id="FTNO01000001">
    <property type="protein sequence ID" value="SIQ78190.1"/>
    <property type="molecule type" value="Genomic_DNA"/>
</dbReference>
<accession>A0A1N6VK20</accession>
<keyword evidence="1" id="KW-0812">Transmembrane</keyword>
<protein>
    <submittedName>
        <fullName evidence="2">Uncharacterized protein</fullName>
    </submittedName>
</protein>
<reference evidence="3" key="1">
    <citation type="submission" date="2017-01" db="EMBL/GenBank/DDBJ databases">
        <authorList>
            <person name="Varghese N."/>
            <person name="Submissions S."/>
        </authorList>
    </citation>
    <scope>NUCLEOTIDE SEQUENCE [LARGE SCALE GENOMIC DNA]</scope>
    <source>
        <strain evidence="3">CGMCC 1.7737</strain>
    </source>
</reference>
<name>A0A1N6VK20_9EURY</name>
<evidence type="ECO:0000313" key="2">
    <source>
        <dbReference type="EMBL" id="SIQ78190.1"/>
    </source>
</evidence>
<feature type="transmembrane region" description="Helical" evidence="1">
    <location>
        <begin position="187"/>
        <end position="205"/>
    </location>
</feature>
<gene>
    <name evidence="2" type="ORF">SAMN05421858_0389</name>
</gene>
<evidence type="ECO:0000256" key="1">
    <source>
        <dbReference type="SAM" id="Phobius"/>
    </source>
</evidence>
<sequence length="206" mass="23762">MGLLCFLLALSLALNSLWLLPHADEPQYEYRAVEVTDENRHDYLRHHPKVKECYIVFSRACGLEHQVRDEPLRLNRSGTNVSQYLEHDYRFVVFTDGFREPTHRTENGSLILSSKSVTEGEVAAELARPYRFLSPTTSRVFDGGNVTMHDELPRNSLVRRDSSIYAIDKISQSRPMLSEFQLSALRVLLWVLVIPVSVAGLFYWYD</sequence>
<proteinExistence type="predicted"/>